<dbReference type="EMBL" id="JAYMFH010000014">
    <property type="protein sequence ID" value="MEC4295508.1"/>
    <property type="molecule type" value="Genomic_DNA"/>
</dbReference>
<reference evidence="1 2" key="1">
    <citation type="submission" date="2024-01" db="EMBL/GenBank/DDBJ databases">
        <title>novel species in genus Adlercreutzia.</title>
        <authorList>
            <person name="Liu X."/>
        </authorList>
    </citation>
    <scope>NUCLEOTIDE SEQUENCE [LARGE SCALE GENOMIC DNA]</scope>
    <source>
        <strain evidence="1 2">R22</strain>
    </source>
</reference>
<name>A0ABU6J0G2_9ACTN</name>
<gene>
    <name evidence="1" type="ORF">VJ920_09310</name>
</gene>
<sequence>MKAKNVAKMPVKRFTMGAMRLFTYGITSFSHWVTTPFAPSDGDRVNAKSMLDCEPTAESLAHLERLFPHLPRPFHLSAATQQRKPVEGAVKHLCIKRPAGKAFCRIGSGVYAASPELCFVQLATQLSFHELIRAGNALCGSFYLSPAKDGRLEKRKPLTTRRRIEAFVRANPGLTGAKKARRAVPWIADGAASPPEAFLAMVLGLPFRHGGFQVAGFKVNQRIKPTRKARAIAGRETLVPDLLLEKARLAIEYDSTAEHAAALQLTRDAQKRLALEADRYKVITVTTKQLASRAEMERIARQIYRYTGQRFRPQSQSFEGQQALLFRMGWSLDGYWKASAEKVDRNGVAAHMNSFGAFAAGIDLSEPHRVECSYDSWGSAW</sequence>
<evidence type="ECO:0000313" key="1">
    <source>
        <dbReference type="EMBL" id="MEC4295508.1"/>
    </source>
</evidence>
<protein>
    <submittedName>
        <fullName evidence="1">Uncharacterized protein</fullName>
    </submittedName>
</protein>
<organism evidence="1 2">
    <name type="scientific">Adlercreutzia shanghongiae</name>
    <dbReference type="NCBI Taxonomy" id="3111773"/>
    <lineage>
        <taxon>Bacteria</taxon>
        <taxon>Bacillati</taxon>
        <taxon>Actinomycetota</taxon>
        <taxon>Coriobacteriia</taxon>
        <taxon>Eggerthellales</taxon>
        <taxon>Eggerthellaceae</taxon>
        <taxon>Adlercreutzia</taxon>
    </lineage>
</organism>
<dbReference type="RefSeq" id="WP_326440666.1">
    <property type="nucleotide sequence ID" value="NZ_JAYMFH010000014.1"/>
</dbReference>
<dbReference type="Proteomes" id="UP001343724">
    <property type="component" value="Unassembled WGS sequence"/>
</dbReference>
<proteinExistence type="predicted"/>
<accession>A0ABU6J0G2</accession>
<keyword evidence="2" id="KW-1185">Reference proteome</keyword>
<dbReference type="Gene3D" id="3.40.960.10">
    <property type="entry name" value="VSR Endonuclease"/>
    <property type="match status" value="1"/>
</dbReference>
<comment type="caution">
    <text evidence="1">The sequence shown here is derived from an EMBL/GenBank/DDBJ whole genome shotgun (WGS) entry which is preliminary data.</text>
</comment>
<evidence type="ECO:0000313" key="2">
    <source>
        <dbReference type="Proteomes" id="UP001343724"/>
    </source>
</evidence>